<comment type="catalytic activity">
    <reaction evidence="1">
        <text>L-glutamyl-tRNA(Gln) + L-glutamine + ATP + H2O = L-glutaminyl-tRNA(Gln) + L-glutamate + ADP + phosphate + H(+)</text>
        <dbReference type="Rhea" id="RHEA:17521"/>
        <dbReference type="Rhea" id="RHEA-COMP:9681"/>
        <dbReference type="Rhea" id="RHEA-COMP:9684"/>
        <dbReference type="ChEBI" id="CHEBI:15377"/>
        <dbReference type="ChEBI" id="CHEBI:15378"/>
        <dbReference type="ChEBI" id="CHEBI:29985"/>
        <dbReference type="ChEBI" id="CHEBI:30616"/>
        <dbReference type="ChEBI" id="CHEBI:43474"/>
        <dbReference type="ChEBI" id="CHEBI:58359"/>
        <dbReference type="ChEBI" id="CHEBI:78520"/>
        <dbReference type="ChEBI" id="CHEBI:78521"/>
        <dbReference type="ChEBI" id="CHEBI:456216"/>
    </reaction>
</comment>
<dbReference type="InterPro" id="IPR003837">
    <property type="entry name" value="GatC"/>
</dbReference>
<dbReference type="GO" id="GO:0016740">
    <property type="term" value="F:transferase activity"/>
    <property type="evidence" value="ECO:0007669"/>
    <property type="project" value="UniProtKB-KW"/>
</dbReference>
<keyword evidence="3" id="KW-1185">Reference proteome</keyword>
<dbReference type="InterPro" id="IPR036113">
    <property type="entry name" value="Asp/Glu-ADT_sf_sub_c"/>
</dbReference>
<name>A0A1C7PB66_9BACT</name>
<dbReference type="OrthoDB" id="9813938at2"/>
<comment type="similarity">
    <text evidence="1">Belongs to the GatC family.</text>
</comment>
<gene>
    <name evidence="1" type="primary">gatC</name>
    <name evidence="2" type="ORF">PYTT_0616</name>
</gene>
<dbReference type="AlphaFoldDB" id="A0A1C7PB66"/>
<dbReference type="GO" id="GO:0006412">
    <property type="term" value="P:translation"/>
    <property type="evidence" value="ECO:0007669"/>
    <property type="project" value="UniProtKB-UniRule"/>
</dbReference>
<dbReference type="KEGG" id="agl:PYTT_0616"/>
<dbReference type="EC" id="6.3.5.-" evidence="1"/>
<keyword evidence="1" id="KW-0547">Nucleotide-binding</keyword>
<organism evidence="2 3">
    <name type="scientific">Akkermansia glycaniphila</name>
    <dbReference type="NCBI Taxonomy" id="1679444"/>
    <lineage>
        <taxon>Bacteria</taxon>
        <taxon>Pseudomonadati</taxon>
        <taxon>Verrucomicrobiota</taxon>
        <taxon>Verrucomicrobiia</taxon>
        <taxon>Verrucomicrobiales</taxon>
        <taxon>Akkermansiaceae</taxon>
        <taxon>Akkermansia</taxon>
    </lineage>
</organism>
<sequence>MNKPLIDVAYIAKLARIELTDEETARFTEDLSQVLDYVTQLQQWDTDGIEPMYHPVPTFDALRSDEPQPGLTPEDALMNAPQASAQQIRVPKVVESA</sequence>
<dbReference type="PANTHER" id="PTHR15004:SF0">
    <property type="entry name" value="GLUTAMYL-TRNA(GLN) AMIDOTRANSFERASE SUBUNIT C, MITOCHONDRIAL"/>
    <property type="match status" value="1"/>
</dbReference>
<dbReference type="PANTHER" id="PTHR15004">
    <property type="entry name" value="GLUTAMYL-TRNA(GLN) AMIDOTRANSFERASE SUBUNIT C, MITOCHONDRIAL"/>
    <property type="match status" value="1"/>
</dbReference>
<evidence type="ECO:0000313" key="2">
    <source>
        <dbReference type="EMBL" id="SEH77080.1"/>
    </source>
</evidence>
<comment type="catalytic activity">
    <reaction evidence="1">
        <text>L-aspartyl-tRNA(Asn) + L-glutamine + ATP + H2O = L-asparaginyl-tRNA(Asn) + L-glutamate + ADP + phosphate + 2 H(+)</text>
        <dbReference type="Rhea" id="RHEA:14513"/>
        <dbReference type="Rhea" id="RHEA-COMP:9674"/>
        <dbReference type="Rhea" id="RHEA-COMP:9677"/>
        <dbReference type="ChEBI" id="CHEBI:15377"/>
        <dbReference type="ChEBI" id="CHEBI:15378"/>
        <dbReference type="ChEBI" id="CHEBI:29985"/>
        <dbReference type="ChEBI" id="CHEBI:30616"/>
        <dbReference type="ChEBI" id="CHEBI:43474"/>
        <dbReference type="ChEBI" id="CHEBI:58359"/>
        <dbReference type="ChEBI" id="CHEBI:78515"/>
        <dbReference type="ChEBI" id="CHEBI:78516"/>
        <dbReference type="ChEBI" id="CHEBI:456216"/>
    </reaction>
</comment>
<dbReference type="GO" id="GO:0050567">
    <property type="term" value="F:glutaminyl-tRNA synthase (glutamine-hydrolyzing) activity"/>
    <property type="evidence" value="ECO:0007669"/>
    <property type="project" value="UniProtKB-UniRule"/>
</dbReference>
<proteinExistence type="inferred from homology"/>
<dbReference type="HAMAP" id="MF_00122">
    <property type="entry name" value="GatC"/>
    <property type="match status" value="1"/>
</dbReference>
<accession>A0A1C7PB66</accession>
<dbReference type="GO" id="GO:0050566">
    <property type="term" value="F:asparaginyl-tRNA synthase (glutamine-hydrolyzing) activity"/>
    <property type="evidence" value="ECO:0007669"/>
    <property type="project" value="RHEA"/>
</dbReference>
<comment type="function">
    <text evidence="1">Allows the formation of correctly charged Asn-tRNA(Asn) or Gln-tRNA(Gln) through the transamidation of misacylated Asp-tRNA(Asn) or Glu-tRNA(Gln) in organisms which lack either or both of asparaginyl-tRNA or glutaminyl-tRNA synthetases. The reaction takes place in the presence of glutamine and ATP through an activated phospho-Asp-tRNA(Asn) or phospho-Glu-tRNA(Gln).</text>
</comment>
<protein>
    <recommendedName>
        <fullName evidence="1">Aspartyl/glutamyl-tRNA(Asn/Gln) amidotransferase subunit C</fullName>
        <shortName evidence="1">Asp/Glu-ADT subunit C</shortName>
        <ecNumber evidence="1">6.3.5.-</ecNumber>
    </recommendedName>
</protein>
<keyword evidence="1" id="KW-0436">Ligase</keyword>
<keyword evidence="1" id="KW-0067">ATP-binding</keyword>
<dbReference type="GO" id="GO:0005524">
    <property type="term" value="F:ATP binding"/>
    <property type="evidence" value="ECO:0007669"/>
    <property type="project" value="UniProtKB-KW"/>
</dbReference>
<dbReference type="STRING" id="1679444.PYTT_0616"/>
<dbReference type="GO" id="GO:0006450">
    <property type="term" value="P:regulation of translational fidelity"/>
    <property type="evidence" value="ECO:0007669"/>
    <property type="project" value="InterPro"/>
</dbReference>
<keyword evidence="1" id="KW-0648">Protein biosynthesis</keyword>
<dbReference type="GO" id="GO:0070681">
    <property type="term" value="P:glutaminyl-tRNAGln biosynthesis via transamidation"/>
    <property type="evidence" value="ECO:0007669"/>
    <property type="project" value="TreeGrafter"/>
</dbReference>
<keyword evidence="2" id="KW-0808">Transferase</keyword>
<comment type="subunit">
    <text evidence="1">Heterotrimer of A, B and C subunits.</text>
</comment>
<evidence type="ECO:0000256" key="1">
    <source>
        <dbReference type="HAMAP-Rule" id="MF_00122"/>
    </source>
</evidence>
<dbReference type="RefSeq" id="WP_067777120.1">
    <property type="nucleotide sequence ID" value="NZ_JACVVN010000012.1"/>
</dbReference>
<dbReference type="EMBL" id="LT629973">
    <property type="protein sequence ID" value="SEH77080.1"/>
    <property type="molecule type" value="Genomic_DNA"/>
</dbReference>
<dbReference type="Pfam" id="PF02686">
    <property type="entry name" value="GatC"/>
    <property type="match status" value="1"/>
</dbReference>
<dbReference type="SUPFAM" id="SSF141000">
    <property type="entry name" value="Glu-tRNAGln amidotransferase C subunit"/>
    <property type="match status" value="1"/>
</dbReference>
<evidence type="ECO:0000313" key="3">
    <source>
        <dbReference type="Proteomes" id="UP000176204"/>
    </source>
</evidence>
<dbReference type="Gene3D" id="1.10.20.60">
    <property type="entry name" value="Glu-tRNAGln amidotransferase C subunit, N-terminal domain"/>
    <property type="match status" value="1"/>
</dbReference>
<dbReference type="Proteomes" id="UP000176204">
    <property type="component" value="Chromosome I"/>
</dbReference>
<reference evidence="3" key="1">
    <citation type="submission" date="2016-09" db="EMBL/GenBank/DDBJ databases">
        <authorList>
            <person name="Koehorst J."/>
        </authorList>
    </citation>
    <scope>NUCLEOTIDE SEQUENCE [LARGE SCALE GENOMIC DNA]</scope>
</reference>
<dbReference type="NCBIfam" id="TIGR00135">
    <property type="entry name" value="gatC"/>
    <property type="match status" value="1"/>
</dbReference>